<dbReference type="NCBIfam" id="TIGR00447">
    <property type="entry name" value="pth"/>
    <property type="match status" value="1"/>
</dbReference>
<dbReference type="InterPro" id="IPR004101">
    <property type="entry name" value="Mur_ligase_C"/>
</dbReference>
<name>A0A127K724_9RHOO</name>
<dbReference type="InterPro" id="IPR001328">
    <property type="entry name" value="Pept_tRNA_hydro"/>
</dbReference>
<dbReference type="InterPro" id="IPR013221">
    <property type="entry name" value="Mur_ligase_cen"/>
</dbReference>
<dbReference type="Pfam" id="PF02875">
    <property type="entry name" value="Mur_ligase_C"/>
    <property type="match status" value="1"/>
</dbReference>
<evidence type="ECO:0000259" key="4">
    <source>
        <dbReference type="Pfam" id="PF02875"/>
    </source>
</evidence>
<evidence type="ECO:0000259" key="5">
    <source>
        <dbReference type="Pfam" id="PF08245"/>
    </source>
</evidence>
<dbReference type="RefSeq" id="WP_048706089.1">
    <property type="nucleotide sequence ID" value="NZ_CP014646.1"/>
</dbReference>
<dbReference type="PANTHER" id="PTHR43024:SF1">
    <property type="entry name" value="UDP-N-ACETYLMURAMOYL-TRIPEPTIDE--D-ALANYL-D-ALANINE LIGASE"/>
    <property type="match status" value="1"/>
</dbReference>
<evidence type="ECO:0000256" key="1">
    <source>
        <dbReference type="ARBA" id="ARBA00022598"/>
    </source>
</evidence>
<dbReference type="GO" id="GO:0005524">
    <property type="term" value="F:ATP binding"/>
    <property type="evidence" value="ECO:0007669"/>
    <property type="project" value="UniProtKB-KW"/>
</dbReference>
<dbReference type="SUPFAM" id="SSF53623">
    <property type="entry name" value="MurD-like peptide ligases, catalytic domain"/>
    <property type="match status" value="1"/>
</dbReference>
<dbReference type="AlphaFoldDB" id="A0A127K724"/>
<dbReference type="STRING" id="1134435.AC731_011185"/>
<keyword evidence="2" id="KW-0547">Nucleotide-binding</keyword>
<protein>
    <recommendedName>
        <fullName evidence="8">Aminoacyl-tRNA hydrolase</fullName>
    </recommendedName>
</protein>
<accession>A0A127K724</accession>
<evidence type="ECO:0008006" key="8">
    <source>
        <dbReference type="Google" id="ProtNLM"/>
    </source>
</evidence>
<feature type="domain" description="Mur ligase C-terminal" evidence="4">
    <location>
        <begin position="256"/>
        <end position="378"/>
    </location>
</feature>
<dbReference type="CDD" id="cd00462">
    <property type="entry name" value="PTH"/>
    <property type="match status" value="1"/>
</dbReference>
<evidence type="ECO:0000256" key="3">
    <source>
        <dbReference type="ARBA" id="ARBA00022840"/>
    </source>
</evidence>
<proteinExistence type="predicted"/>
<dbReference type="GO" id="GO:0016881">
    <property type="term" value="F:acid-amino acid ligase activity"/>
    <property type="evidence" value="ECO:0007669"/>
    <property type="project" value="InterPro"/>
</dbReference>
<gene>
    <name evidence="6" type="ORF">AC731_011185</name>
</gene>
<dbReference type="Proteomes" id="UP000036902">
    <property type="component" value="Chromosome"/>
</dbReference>
<dbReference type="KEGG" id="thu:AC731_011185"/>
<sequence>MRGAAVSLLDNLRRAVEWRSIRVHDRCVLALARLKRRRLKDTVFVGITGSAGKTTTKDLAVAILRRLGPVSCNHASLNYLPEVGMVILNTGGRDHFSVIEIATLLPGDIACKTELVQPKIGALTVVQREHVKSFESIEAIADEKAAMILALPENGVAVLNIDDPLVQSIGARTRARCLWFGSAPQADIRLIEATSSWPDPLTLVIEYQGVQYRCATAIHGKHLVVPVLAAIGIGIAAGAPIDTCLAALGDATTTPGRMQIVSESDGVTFIRDDYKAPYWSFPITLEYLRDARAKRKVAIIGTISDYSLSASKLYPKAARLAMDVADLVVFVGPHALRALKARQSEDDHSLVGFTELEDAHRFLQRELREGDLVLLKASNHADHLLRLLLARRRQVLCWRRDCGFNRFCDACPELDKPAHGANVATASVVASGITTGPDIASPGIGSPAHSSESAHPGWLIVGMGNHGEAYTGTPHNIGFAVLDHLAERLSAQWQMTDEGMLSHAKINDHEVILFKPSTLTNLCGPFVARTLQRFGVHPNRIALVHDDADLNLGDVRSKHSGSDGGHKGLRSVFSALGNGGAISRIRVGVRKTDRARSSARSIVLERFQEEDHDLLRSAQTKAIEQVQTVIANGGR</sequence>
<organism evidence="6 7">
    <name type="scientific">Thauera humireducens</name>
    <dbReference type="NCBI Taxonomy" id="1134435"/>
    <lineage>
        <taxon>Bacteria</taxon>
        <taxon>Pseudomonadati</taxon>
        <taxon>Pseudomonadota</taxon>
        <taxon>Betaproteobacteria</taxon>
        <taxon>Rhodocyclales</taxon>
        <taxon>Zoogloeaceae</taxon>
        <taxon>Thauera</taxon>
    </lineage>
</organism>
<evidence type="ECO:0000313" key="7">
    <source>
        <dbReference type="Proteomes" id="UP000036902"/>
    </source>
</evidence>
<keyword evidence="7" id="KW-1185">Reference proteome</keyword>
<dbReference type="SUPFAM" id="SSF53244">
    <property type="entry name" value="MurD-like peptide ligases, peptide-binding domain"/>
    <property type="match status" value="1"/>
</dbReference>
<feature type="domain" description="Mur ligase central" evidence="5">
    <location>
        <begin position="47"/>
        <end position="233"/>
    </location>
</feature>
<dbReference type="Pfam" id="PF01195">
    <property type="entry name" value="Pept_tRNA_hydro"/>
    <property type="match status" value="1"/>
</dbReference>
<dbReference type="InterPro" id="IPR036565">
    <property type="entry name" value="Mur-like_cat_sf"/>
</dbReference>
<evidence type="ECO:0000313" key="6">
    <source>
        <dbReference type="EMBL" id="AMO37454.1"/>
    </source>
</evidence>
<dbReference type="Gene3D" id="3.40.1190.10">
    <property type="entry name" value="Mur-like, catalytic domain"/>
    <property type="match status" value="1"/>
</dbReference>
<dbReference type="SUPFAM" id="SSF53178">
    <property type="entry name" value="Peptidyl-tRNA hydrolase-like"/>
    <property type="match status" value="1"/>
</dbReference>
<evidence type="ECO:0000256" key="2">
    <source>
        <dbReference type="ARBA" id="ARBA00022741"/>
    </source>
</evidence>
<dbReference type="InterPro" id="IPR036615">
    <property type="entry name" value="Mur_ligase_C_dom_sf"/>
</dbReference>
<keyword evidence="1" id="KW-0436">Ligase</keyword>
<dbReference type="Gene3D" id="3.90.190.20">
    <property type="entry name" value="Mur ligase, C-terminal domain"/>
    <property type="match status" value="1"/>
</dbReference>
<dbReference type="InterPro" id="IPR051046">
    <property type="entry name" value="MurCDEF_CellWall_CoF430Synth"/>
</dbReference>
<dbReference type="Pfam" id="PF08245">
    <property type="entry name" value="Mur_ligase_M"/>
    <property type="match status" value="1"/>
</dbReference>
<dbReference type="PANTHER" id="PTHR43024">
    <property type="entry name" value="UDP-N-ACETYLMURAMOYL-TRIPEPTIDE--D-ALANYL-D-ALANINE LIGASE"/>
    <property type="match status" value="1"/>
</dbReference>
<dbReference type="EMBL" id="CP014646">
    <property type="protein sequence ID" value="AMO37454.1"/>
    <property type="molecule type" value="Genomic_DNA"/>
</dbReference>
<reference evidence="7" key="1">
    <citation type="submission" date="2016-03" db="EMBL/GenBank/DDBJ databases">
        <authorList>
            <person name="Ma C."/>
            <person name="Zhou S."/>
            <person name="Yang G."/>
        </authorList>
    </citation>
    <scope>NUCLEOTIDE SEQUENCE [LARGE SCALE GENOMIC DNA]</scope>
    <source>
        <strain evidence="7">SgZ-1</strain>
    </source>
</reference>
<dbReference type="GO" id="GO:0004045">
    <property type="term" value="F:peptidyl-tRNA hydrolase activity"/>
    <property type="evidence" value="ECO:0007669"/>
    <property type="project" value="InterPro"/>
</dbReference>
<dbReference type="Gene3D" id="3.40.50.1470">
    <property type="entry name" value="Peptidyl-tRNA hydrolase"/>
    <property type="match status" value="1"/>
</dbReference>
<keyword evidence="3" id="KW-0067">ATP-binding</keyword>
<dbReference type="InterPro" id="IPR036416">
    <property type="entry name" value="Pept_tRNA_hydro_sf"/>
</dbReference>